<evidence type="ECO:0000256" key="1">
    <source>
        <dbReference type="SAM" id="SignalP"/>
    </source>
</evidence>
<organism evidence="3 5">
    <name type="scientific">Mucilaginibacter lappiensis</name>
    <dbReference type="NCBI Taxonomy" id="354630"/>
    <lineage>
        <taxon>Bacteria</taxon>
        <taxon>Pseudomonadati</taxon>
        <taxon>Bacteroidota</taxon>
        <taxon>Sphingobacteriia</taxon>
        <taxon>Sphingobacteriales</taxon>
        <taxon>Sphingobacteriaceae</taxon>
        <taxon>Mucilaginibacter</taxon>
    </lineage>
</organism>
<protein>
    <submittedName>
        <fullName evidence="3">Uncharacterized protein</fullName>
    </submittedName>
</protein>
<accession>A0A1N7G768</accession>
<dbReference type="RefSeq" id="WP_076378604.1">
    <property type="nucleotide sequence ID" value="NZ_FTMG01000023.1"/>
</dbReference>
<dbReference type="InterPro" id="IPR039437">
    <property type="entry name" value="FrzH/put_lumazine-bd"/>
</dbReference>
<sequence length="142" mass="15702">MKTLKSIVLGLALLVACSAAKAIPFADGENLTKTFAINTYVDAMTRGKLQGLDDVVDQNAKFSLLSGKKIVTFTRDEIFQSLKLNKNVEQDCTTSTTVIQSNSDMTVVKVDMQYEKFVRSNYVTIANTGKGWKITNVYSVFK</sequence>
<dbReference type="Gene3D" id="3.10.450.50">
    <property type="match status" value="1"/>
</dbReference>
<evidence type="ECO:0000313" key="3">
    <source>
        <dbReference type="EMBL" id="MBB6131468.1"/>
    </source>
</evidence>
<dbReference type="Proteomes" id="UP000541583">
    <property type="component" value="Unassembled WGS sequence"/>
</dbReference>
<comment type="caution">
    <text evidence="3">The sequence shown here is derived from an EMBL/GenBank/DDBJ whole genome shotgun (WGS) entry which is preliminary data.</text>
</comment>
<feature type="signal peptide" evidence="1">
    <location>
        <begin position="1"/>
        <end position="22"/>
    </location>
</feature>
<dbReference type="EMBL" id="JACHCB010000023">
    <property type="protein sequence ID" value="MBB6112829.1"/>
    <property type="molecule type" value="Genomic_DNA"/>
</dbReference>
<feature type="chain" id="PRO_5044563205" evidence="1">
    <location>
        <begin position="23"/>
        <end position="142"/>
    </location>
</feature>
<evidence type="ECO:0000313" key="5">
    <source>
        <dbReference type="Proteomes" id="UP000548326"/>
    </source>
</evidence>
<dbReference type="EMBL" id="JACHCA010000024">
    <property type="protein sequence ID" value="MBB6131468.1"/>
    <property type="molecule type" value="Genomic_DNA"/>
</dbReference>
<keyword evidence="1" id="KW-0732">Signal</keyword>
<reference evidence="4 5" key="1">
    <citation type="submission" date="2020-08" db="EMBL/GenBank/DDBJ databases">
        <title>Genomic Encyclopedia of Type Strains, Phase IV (KMG-V): Genome sequencing to study the core and pangenomes of soil and plant-associated prokaryotes.</title>
        <authorList>
            <person name="Whitman W."/>
        </authorList>
    </citation>
    <scope>NUCLEOTIDE SEQUENCE [LARGE SCALE GENOMIC DNA]</scope>
    <source>
        <strain evidence="2 4">ANJLi2</strain>
        <strain evidence="3 5">MP601</strain>
    </source>
</reference>
<name>A0A1N7G768_9SPHI</name>
<dbReference type="InterPro" id="IPR032710">
    <property type="entry name" value="NTF2-like_dom_sf"/>
</dbReference>
<dbReference type="SUPFAM" id="SSF54427">
    <property type="entry name" value="NTF2-like"/>
    <property type="match status" value="1"/>
</dbReference>
<dbReference type="PROSITE" id="PS51257">
    <property type="entry name" value="PROKAR_LIPOPROTEIN"/>
    <property type="match status" value="1"/>
</dbReference>
<evidence type="ECO:0000313" key="2">
    <source>
        <dbReference type="EMBL" id="MBB6112829.1"/>
    </source>
</evidence>
<evidence type="ECO:0000313" key="4">
    <source>
        <dbReference type="Proteomes" id="UP000541583"/>
    </source>
</evidence>
<keyword evidence="4" id="KW-1185">Reference proteome</keyword>
<proteinExistence type="predicted"/>
<dbReference type="Pfam" id="PF12893">
    <property type="entry name" value="Lumazine_bd_2"/>
    <property type="match status" value="1"/>
</dbReference>
<dbReference type="OrthoDB" id="764454at2"/>
<dbReference type="Proteomes" id="UP000548326">
    <property type="component" value="Unassembled WGS sequence"/>
</dbReference>
<dbReference type="AlphaFoldDB" id="A0A1N7G768"/>
<gene>
    <name evidence="3" type="ORF">HDF22_005619</name>
    <name evidence="2" type="ORF">HDF23_005612</name>
</gene>